<organism evidence="2 3">
    <name type="scientific">Aurantiacibacter atlanticus</name>
    <dbReference type="NCBI Taxonomy" id="1648404"/>
    <lineage>
        <taxon>Bacteria</taxon>
        <taxon>Pseudomonadati</taxon>
        <taxon>Pseudomonadota</taxon>
        <taxon>Alphaproteobacteria</taxon>
        <taxon>Sphingomonadales</taxon>
        <taxon>Erythrobacteraceae</taxon>
        <taxon>Aurantiacibacter</taxon>
    </lineage>
</organism>
<gene>
    <name evidence="2" type="ORF">CP97_00485</name>
</gene>
<keyword evidence="3" id="KW-1185">Reference proteome</keyword>
<dbReference type="STRING" id="1648404.CP97_00485"/>
<evidence type="ECO:0000313" key="2">
    <source>
        <dbReference type="EMBL" id="AKQ40851.1"/>
    </source>
</evidence>
<reference evidence="3" key="2">
    <citation type="submission" date="2015-04" db="EMBL/GenBank/DDBJ databases">
        <title>The complete genome sequence of Erythrobacter sp. s21-N3.</title>
        <authorList>
            <person name="Zhuang L."/>
            <person name="Liu Y."/>
            <person name="Shao Z."/>
        </authorList>
    </citation>
    <scope>NUCLEOTIDE SEQUENCE [LARGE SCALE GENOMIC DNA]</scope>
    <source>
        <strain evidence="3">s21-N3</strain>
    </source>
</reference>
<sequence>MEENQGVTSAVVTKTVAAFANSYEGGTLLIGVSDDGEALGLEQDYVALGDADKDRFELHLRNLFSEALGQNVTASKLKISFPEIEGVEICKIDVRPADAAVVLTVADKNGLKSEKLYVRSGNSSPEMPMSEVQAFLNKRFAAKSVG</sequence>
<dbReference type="Gene3D" id="3.30.950.30">
    <property type="entry name" value="Schlafen, AAA domain"/>
    <property type="match status" value="1"/>
</dbReference>
<dbReference type="InterPro" id="IPR038461">
    <property type="entry name" value="Schlafen_AlbA_2_dom_sf"/>
</dbReference>
<evidence type="ECO:0000313" key="3">
    <source>
        <dbReference type="Proteomes" id="UP000059113"/>
    </source>
</evidence>
<dbReference type="Proteomes" id="UP000059113">
    <property type="component" value="Chromosome"/>
</dbReference>
<name>A0A0H4VDB6_9SPHN</name>
<protein>
    <submittedName>
        <fullName evidence="2">Transcriptional regulator</fullName>
    </submittedName>
</protein>
<proteinExistence type="predicted"/>
<reference evidence="2 3" key="1">
    <citation type="journal article" date="2015" name="Int. J. Syst. Evol. Microbiol.">
        <title>Erythrobacter atlanticus sp. nov., a bacterium from ocean sediment able to degrade polycyclic aromatic hydrocarbons.</title>
        <authorList>
            <person name="Zhuang L."/>
            <person name="Liu Y."/>
            <person name="Wang L."/>
            <person name="Wang W."/>
            <person name="Shao Z."/>
        </authorList>
    </citation>
    <scope>NUCLEOTIDE SEQUENCE [LARGE SCALE GENOMIC DNA]</scope>
    <source>
        <strain evidence="3">s21-N3</strain>
    </source>
</reference>
<dbReference type="EMBL" id="CP011310">
    <property type="protein sequence ID" value="AKQ40851.1"/>
    <property type="molecule type" value="Genomic_DNA"/>
</dbReference>
<dbReference type="RefSeq" id="WP_048884333.1">
    <property type="nucleotide sequence ID" value="NZ_CP011310.1"/>
</dbReference>
<dbReference type="AlphaFoldDB" id="A0A0H4VDB6"/>
<dbReference type="KEGG" id="ery:CP97_00485"/>
<evidence type="ECO:0000259" key="1">
    <source>
        <dbReference type="Pfam" id="PF04326"/>
    </source>
</evidence>
<accession>A0A0H4VDB6</accession>
<dbReference type="Pfam" id="PF04326">
    <property type="entry name" value="SLFN_AlbA_2"/>
    <property type="match status" value="1"/>
</dbReference>
<feature type="domain" description="Schlafen AlbA-2" evidence="1">
    <location>
        <begin position="9"/>
        <end position="127"/>
    </location>
</feature>
<dbReference type="PATRIC" id="fig|1648404.4.peg.103"/>
<dbReference type="InterPro" id="IPR007421">
    <property type="entry name" value="Schlafen_AlbA_2_dom"/>
</dbReference>